<organism evidence="1 2">
    <name type="scientific">Xylophilus rhododendri</name>
    <dbReference type="NCBI Taxonomy" id="2697032"/>
    <lineage>
        <taxon>Bacteria</taxon>
        <taxon>Pseudomonadati</taxon>
        <taxon>Pseudomonadota</taxon>
        <taxon>Betaproteobacteria</taxon>
        <taxon>Burkholderiales</taxon>
        <taxon>Xylophilus</taxon>
    </lineage>
</organism>
<proteinExistence type="predicted"/>
<accession>A0A857J193</accession>
<gene>
    <name evidence="1" type="ORF">GT347_02900</name>
</gene>
<dbReference type="AlphaFoldDB" id="A0A857J193"/>
<dbReference type="Proteomes" id="UP000464787">
    <property type="component" value="Chromosome"/>
</dbReference>
<dbReference type="KEGG" id="xyk:GT347_02900"/>
<evidence type="ECO:0000313" key="1">
    <source>
        <dbReference type="EMBL" id="QHI97023.1"/>
    </source>
</evidence>
<reference evidence="1 2" key="1">
    <citation type="submission" date="2020-01" db="EMBL/GenBank/DDBJ databases">
        <title>Genome sequencing of strain KACC 21265.</title>
        <authorList>
            <person name="Heo J."/>
            <person name="Kim S.-J."/>
            <person name="Kim J.-S."/>
            <person name="Hong S.-B."/>
            <person name="Kwon S.-W."/>
        </authorList>
    </citation>
    <scope>NUCLEOTIDE SEQUENCE [LARGE SCALE GENOMIC DNA]</scope>
    <source>
        <strain evidence="1 2">KACC 21265</strain>
    </source>
</reference>
<dbReference type="EMBL" id="CP047650">
    <property type="protein sequence ID" value="QHI97023.1"/>
    <property type="molecule type" value="Genomic_DNA"/>
</dbReference>
<sequence>MAYGLDAPAVQTMAVSLAEGESAPDDQRLLQNAWQHAQRRYSDSGGAAQAPAPVFLPALRRKLPAMLSARVAAGPGTDSLEPADRLVTNLVHVFSGLLLQDLELELPDAQDSLYRAAQKDLRIAAAAYILDVAVPERLGCRATAERSRHHRADLIFVRRPGTVAGLAEDIHDGLVACTRDDPPEFATAQQTDTALATFTEYVEQCLDRIDGMGSAQYPFCTPPAAAATR</sequence>
<name>A0A857J193_9BURK</name>
<evidence type="ECO:0000313" key="2">
    <source>
        <dbReference type="Proteomes" id="UP000464787"/>
    </source>
</evidence>
<protein>
    <submittedName>
        <fullName evidence="1">Uncharacterized protein</fullName>
    </submittedName>
</protein>
<keyword evidence="2" id="KW-1185">Reference proteome</keyword>
<dbReference type="RefSeq" id="WP_160550541.1">
    <property type="nucleotide sequence ID" value="NZ_CP047650.1"/>
</dbReference>